<accession>R9NX67</accession>
<dbReference type="Proteomes" id="UP000014071">
    <property type="component" value="Unassembled WGS sequence"/>
</dbReference>
<gene>
    <name evidence="1" type="ORF">PHSY_000807</name>
</gene>
<proteinExistence type="predicted"/>
<organism evidence="1 2">
    <name type="scientific">Pseudozyma hubeiensis (strain SY62)</name>
    <name type="common">Yeast</name>
    <dbReference type="NCBI Taxonomy" id="1305764"/>
    <lineage>
        <taxon>Eukaryota</taxon>
        <taxon>Fungi</taxon>
        <taxon>Dikarya</taxon>
        <taxon>Basidiomycota</taxon>
        <taxon>Ustilaginomycotina</taxon>
        <taxon>Ustilaginomycetes</taxon>
        <taxon>Ustilaginales</taxon>
        <taxon>Ustilaginaceae</taxon>
        <taxon>Pseudozyma</taxon>
    </lineage>
</organism>
<dbReference type="RefSeq" id="XP_012186830.1">
    <property type="nucleotide sequence ID" value="XM_012331440.1"/>
</dbReference>
<dbReference type="EMBL" id="DF238774">
    <property type="protein sequence ID" value="GAC93243.1"/>
    <property type="molecule type" value="Genomic_DNA"/>
</dbReference>
<dbReference type="GeneID" id="24106109"/>
<dbReference type="AlphaFoldDB" id="R9NX67"/>
<sequence>MTYFVKSITYFAQIGTISAAALLLLSQQHPADLAGRNRESARPVAQQQQYSMPLSQSVSQLIENARRRGALCLCCQSSALLSIRTTQKREIGRLEMRSFALACRASLSSPSLSSSGSVNWTRHPAAI</sequence>
<name>R9NX67_PSEHS</name>
<dbReference type="HOGENOM" id="CLU_1971497_0_0_1"/>
<evidence type="ECO:0000313" key="2">
    <source>
        <dbReference type="Proteomes" id="UP000014071"/>
    </source>
</evidence>
<keyword evidence="2" id="KW-1185">Reference proteome</keyword>
<reference evidence="2" key="1">
    <citation type="journal article" date="2013" name="Genome Announc.">
        <title>Draft genome sequence of the basidiomycetous yeast-like fungus Pseudozyma hubeiensis SY62, which produces an abundant amount of the biosurfactant mannosylerythritol lipids.</title>
        <authorList>
            <person name="Konishi M."/>
            <person name="Hatada Y."/>
            <person name="Horiuchi J."/>
        </authorList>
    </citation>
    <scope>NUCLEOTIDE SEQUENCE [LARGE SCALE GENOMIC DNA]</scope>
    <source>
        <strain evidence="2">SY62</strain>
    </source>
</reference>
<evidence type="ECO:0000313" key="1">
    <source>
        <dbReference type="EMBL" id="GAC93243.1"/>
    </source>
</evidence>
<protein>
    <submittedName>
        <fullName evidence="1">Gelsolin repeat protein</fullName>
    </submittedName>
</protein>